<dbReference type="GeneID" id="81471605"/>
<keyword evidence="1" id="KW-0812">Transmembrane</keyword>
<evidence type="ECO:0000313" key="6">
    <source>
        <dbReference type="Proteomes" id="UP000515838"/>
    </source>
</evidence>
<reference evidence="4 6" key="1">
    <citation type="submission" date="2020-08" db="EMBL/GenBank/DDBJ databases">
        <title>Streptomycin Non-resistant strain, P. mexicana.</title>
        <authorList>
            <person name="Ganesh-Kumar S."/>
            <person name="Zhe T."/>
            <person name="Yu Z."/>
            <person name="Min Y."/>
        </authorList>
    </citation>
    <scope>NUCLEOTIDE SEQUENCE [LARGE SCALE GENOMIC DNA]</scope>
    <source>
        <strain evidence="4 6">GTZY2</strain>
    </source>
</reference>
<evidence type="ECO:0000313" key="5">
    <source>
        <dbReference type="Proteomes" id="UP000515506"/>
    </source>
</evidence>
<organism evidence="4 6">
    <name type="scientific">Pseudoxanthomonas mexicana</name>
    <dbReference type="NCBI Taxonomy" id="128785"/>
    <lineage>
        <taxon>Bacteria</taxon>
        <taxon>Pseudomonadati</taxon>
        <taxon>Pseudomonadota</taxon>
        <taxon>Gammaproteobacteria</taxon>
        <taxon>Lysobacterales</taxon>
        <taxon>Lysobacteraceae</taxon>
        <taxon>Pseudoxanthomonas</taxon>
    </lineage>
</organism>
<dbReference type="EMBL" id="CP060731">
    <property type="protein sequence ID" value="QNN76576.1"/>
    <property type="molecule type" value="Genomic_DNA"/>
</dbReference>
<dbReference type="EMBL" id="CP060028">
    <property type="protein sequence ID" value="QND80750.1"/>
    <property type="molecule type" value="Genomic_DNA"/>
</dbReference>
<evidence type="ECO:0000313" key="3">
    <source>
        <dbReference type="EMBL" id="QND80750.1"/>
    </source>
</evidence>
<dbReference type="Proteomes" id="UP000515838">
    <property type="component" value="Chromosome"/>
</dbReference>
<feature type="transmembrane region" description="Helical" evidence="1">
    <location>
        <begin position="7"/>
        <end position="25"/>
    </location>
</feature>
<dbReference type="InterPro" id="IPR021309">
    <property type="entry name" value="YgaP-like_TM"/>
</dbReference>
<keyword evidence="1" id="KW-1133">Transmembrane helix</keyword>
<evidence type="ECO:0000259" key="2">
    <source>
        <dbReference type="Pfam" id="PF11127"/>
    </source>
</evidence>
<proteinExistence type="predicted"/>
<dbReference type="Proteomes" id="UP000515506">
    <property type="component" value="Chromosome"/>
</dbReference>
<evidence type="ECO:0000313" key="4">
    <source>
        <dbReference type="EMBL" id="QNN76576.1"/>
    </source>
</evidence>
<keyword evidence="5" id="KW-1185">Reference proteome</keyword>
<gene>
    <name evidence="3" type="ORF">H4W19_02815</name>
    <name evidence="4" type="ORF">IAE60_11520</name>
</gene>
<evidence type="ECO:0000256" key="1">
    <source>
        <dbReference type="SAM" id="Phobius"/>
    </source>
</evidence>
<protein>
    <submittedName>
        <fullName evidence="4">DUF2892 domain-containing protein</fullName>
    </submittedName>
</protein>
<reference evidence="3 5" key="2">
    <citation type="submission" date="2020-08" db="EMBL/GenBank/DDBJ databases">
        <title>Streptomycin resistant and MDR strain, P. mexicana.</title>
        <authorList>
            <person name="Ganesh-kumar S."/>
            <person name="Zhe T."/>
            <person name="Yu Z."/>
            <person name="Min Y."/>
        </authorList>
    </citation>
    <scope>NUCLEOTIDE SEQUENCE [LARGE SCALE GENOMIC DNA]</scope>
    <source>
        <strain evidence="3 5">GTZY</strain>
    </source>
</reference>
<accession>A0A7G6UP03</accession>
<feature type="domain" description="Inner membrane protein YgaP-like transmembrane" evidence="2">
    <location>
        <begin position="1"/>
        <end position="59"/>
    </location>
</feature>
<name>A0A7G6UP03_PSEMX</name>
<dbReference type="AlphaFoldDB" id="A0A7G6UP03"/>
<sequence length="60" mass="6460">MKANVGGFDKWARIVVGVLLIGWALADGPVWAWVGVVPLVTGLFNFCPLYGLLGVNTCKR</sequence>
<feature type="transmembrane region" description="Helical" evidence="1">
    <location>
        <begin position="31"/>
        <end position="53"/>
    </location>
</feature>
<keyword evidence="1" id="KW-0472">Membrane</keyword>
<dbReference type="RefSeq" id="WP_185895939.1">
    <property type="nucleotide sequence ID" value="NZ_CP060028.1"/>
</dbReference>
<dbReference type="Pfam" id="PF11127">
    <property type="entry name" value="YgaP-like_TM"/>
    <property type="match status" value="1"/>
</dbReference>